<feature type="active site" description="Nucleophile" evidence="11">
    <location>
        <position position="80"/>
    </location>
</feature>
<evidence type="ECO:0000313" key="14">
    <source>
        <dbReference type="Proteomes" id="UP001501591"/>
    </source>
</evidence>
<dbReference type="EC" id="3.5.1.2" evidence="11"/>
<dbReference type="InterPro" id="IPR010139">
    <property type="entry name" value="Imidazole-glycPsynth_HisH"/>
</dbReference>
<evidence type="ECO:0000256" key="11">
    <source>
        <dbReference type="HAMAP-Rule" id="MF_00278"/>
    </source>
</evidence>
<dbReference type="EMBL" id="BAABCP010000001">
    <property type="protein sequence ID" value="GAA3927275.1"/>
    <property type="molecule type" value="Genomic_DNA"/>
</dbReference>
<dbReference type="Gene3D" id="3.40.50.880">
    <property type="match status" value="1"/>
</dbReference>
<keyword evidence="14" id="KW-1185">Reference proteome</keyword>
<dbReference type="RefSeq" id="WP_344817714.1">
    <property type="nucleotide sequence ID" value="NZ_BAABCP010000001.1"/>
</dbReference>
<comment type="pathway">
    <text evidence="1 11">Amino-acid biosynthesis; L-histidine biosynthesis; L-histidine from 5-phospho-alpha-D-ribose 1-diphosphate: step 5/9.</text>
</comment>
<evidence type="ECO:0000256" key="7">
    <source>
        <dbReference type="ARBA" id="ARBA00023239"/>
    </source>
</evidence>
<evidence type="ECO:0000256" key="5">
    <source>
        <dbReference type="ARBA" id="ARBA00022962"/>
    </source>
</evidence>
<evidence type="ECO:0000256" key="3">
    <source>
        <dbReference type="ARBA" id="ARBA00022605"/>
    </source>
</evidence>
<name>A0ABP7MSV7_9MICO</name>
<dbReference type="CDD" id="cd01748">
    <property type="entry name" value="GATase1_IGP_Synthase"/>
    <property type="match status" value="1"/>
</dbReference>
<evidence type="ECO:0000256" key="2">
    <source>
        <dbReference type="ARBA" id="ARBA00011152"/>
    </source>
</evidence>
<comment type="catalytic activity">
    <reaction evidence="10 11">
        <text>L-glutamine + H2O = L-glutamate + NH4(+)</text>
        <dbReference type="Rhea" id="RHEA:15889"/>
        <dbReference type="ChEBI" id="CHEBI:15377"/>
        <dbReference type="ChEBI" id="CHEBI:28938"/>
        <dbReference type="ChEBI" id="CHEBI:29985"/>
        <dbReference type="ChEBI" id="CHEBI:58359"/>
        <dbReference type="EC" id="3.5.1.2"/>
    </reaction>
</comment>
<keyword evidence="11" id="KW-0963">Cytoplasm</keyword>
<dbReference type="Pfam" id="PF00117">
    <property type="entry name" value="GATase"/>
    <property type="match status" value="1"/>
</dbReference>
<dbReference type="Proteomes" id="UP001501591">
    <property type="component" value="Unassembled WGS sequence"/>
</dbReference>
<comment type="catalytic activity">
    <reaction evidence="9 11">
        <text>5-[(5-phospho-1-deoxy-D-ribulos-1-ylimino)methylamino]-1-(5-phospho-beta-D-ribosyl)imidazole-4-carboxamide + L-glutamine = D-erythro-1-(imidazol-4-yl)glycerol 3-phosphate + 5-amino-1-(5-phospho-beta-D-ribosyl)imidazole-4-carboxamide + L-glutamate + H(+)</text>
        <dbReference type="Rhea" id="RHEA:24793"/>
        <dbReference type="ChEBI" id="CHEBI:15378"/>
        <dbReference type="ChEBI" id="CHEBI:29985"/>
        <dbReference type="ChEBI" id="CHEBI:58278"/>
        <dbReference type="ChEBI" id="CHEBI:58359"/>
        <dbReference type="ChEBI" id="CHEBI:58475"/>
        <dbReference type="ChEBI" id="CHEBI:58525"/>
        <dbReference type="EC" id="4.3.2.10"/>
    </reaction>
</comment>
<evidence type="ECO:0000256" key="9">
    <source>
        <dbReference type="ARBA" id="ARBA00047838"/>
    </source>
</evidence>
<feature type="domain" description="Glutamine amidotransferase" evidence="12">
    <location>
        <begin position="8"/>
        <end position="188"/>
    </location>
</feature>
<evidence type="ECO:0000313" key="13">
    <source>
        <dbReference type="EMBL" id="GAA3927275.1"/>
    </source>
</evidence>
<dbReference type="InterPro" id="IPR029062">
    <property type="entry name" value="Class_I_gatase-like"/>
</dbReference>
<dbReference type="HAMAP" id="MF_00278">
    <property type="entry name" value="HisH"/>
    <property type="match status" value="1"/>
</dbReference>
<accession>A0ABP7MSV7</accession>
<protein>
    <recommendedName>
        <fullName evidence="11">Imidazole glycerol phosphate synthase subunit HisH</fullName>
        <ecNumber evidence="11">4.3.2.10</ecNumber>
    </recommendedName>
    <alternativeName>
        <fullName evidence="11">IGP synthase glutaminase subunit</fullName>
        <ecNumber evidence="11">3.5.1.2</ecNumber>
    </alternativeName>
    <alternativeName>
        <fullName evidence="11">IGP synthase subunit HisH</fullName>
    </alternativeName>
    <alternativeName>
        <fullName evidence="11">ImGP synthase subunit HisH</fullName>
        <shortName evidence="11">IGPS subunit HisH</shortName>
    </alternativeName>
</protein>
<keyword evidence="5 11" id="KW-0315">Glutamine amidotransferase</keyword>
<proteinExistence type="inferred from homology"/>
<dbReference type="PIRSF" id="PIRSF000495">
    <property type="entry name" value="Amidotransf_hisH"/>
    <property type="match status" value="1"/>
</dbReference>
<evidence type="ECO:0000256" key="8">
    <source>
        <dbReference type="ARBA" id="ARBA00025299"/>
    </source>
</evidence>
<dbReference type="InterPro" id="IPR017926">
    <property type="entry name" value="GATASE"/>
</dbReference>
<comment type="function">
    <text evidence="8 11">IGPS catalyzes the conversion of PRFAR and glutamine to IGP, AICAR and glutamate. The HisH subunit catalyzes the hydrolysis of glutamine to glutamate and ammonia as part of the synthesis of IGP and AICAR. The resulting ammonia molecule is channeled to the active site of HisF.</text>
</comment>
<dbReference type="PROSITE" id="PS51273">
    <property type="entry name" value="GATASE_TYPE_1"/>
    <property type="match status" value="1"/>
</dbReference>
<dbReference type="SUPFAM" id="SSF52317">
    <property type="entry name" value="Class I glutamine amidotransferase-like"/>
    <property type="match status" value="1"/>
</dbReference>
<reference evidence="14" key="1">
    <citation type="journal article" date="2019" name="Int. J. Syst. Evol. Microbiol.">
        <title>The Global Catalogue of Microorganisms (GCM) 10K type strain sequencing project: providing services to taxonomists for standard genome sequencing and annotation.</title>
        <authorList>
            <consortium name="The Broad Institute Genomics Platform"/>
            <consortium name="The Broad Institute Genome Sequencing Center for Infectious Disease"/>
            <person name="Wu L."/>
            <person name="Ma J."/>
        </authorList>
    </citation>
    <scope>NUCLEOTIDE SEQUENCE [LARGE SCALE GENOMIC DNA]</scope>
    <source>
        <strain evidence="14">JCM 17024</strain>
    </source>
</reference>
<evidence type="ECO:0000256" key="4">
    <source>
        <dbReference type="ARBA" id="ARBA00022801"/>
    </source>
</evidence>
<dbReference type="EC" id="4.3.2.10" evidence="11"/>
<comment type="subunit">
    <text evidence="2 11">Heterodimer of HisH and HisF.</text>
</comment>
<keyword evidence="3 11" id="KW-0028">Amino-acid biosynthesis</keyword>
<gene>
    <name evidence="13" type="primary">hisH_1</name>
    <name evidence="11" type="synonym">hisH</name>
    <name evidence="13" type="ORF">GCM10022383_02910</name>
</gene>
<evidence type="ECO:0000256" key="1">
    <source>
        <dbReference type="ARBA" id="ARBA00005091"/>
    </source>
</evidence>
<dbReference type="PANTHER" id="PTHR42701">
    <property type="entry name" value="IMIDAZOLE GLYCEROL PHOSPHATE SYNTHASE SUBUNIT HISH"/>
    <property type="match status" value="1"/>
</dbReference>
<sequence length="201" mass="21899">MSVGVLEYGLGNFGSVMNMLKRLDADPCIVRTPEDVAQSERLLLPGVGAFDRGMLLLETAGLDVAIREFAAGGRPVLGICLGMQLLLDSSEEGASAGLGLVPGRCMRFSEGRGLRVPHMGWNRVTAKSQDPLFATVPEDNRFYFVHSYHAVPADPSHTLATTNYGDDFVSMVRRDNVIGAQFHPEKSHLFGLEMLRSFSTL</sequence>
<comment type="subcellular location">
    <subcellularLocation>
        <location evidence="11">Cytoplasm</location>
    </subcellularLocation>
</comment>
<keyword evidence="7 11" id="KW-0456">Lyase</keyword>
<organism evidence="13 14">
    <name type="scientific">Microbacterium soli</name>
    <dbReference type="NCBI Taxonomy" id="446075"/>
    <lineage>
        <taxon>Bacteria</taxon>
        <taxon>Bacillati</taxon>
        <taxon>Actinomycetota</taxon>
        <taxon>Actinomycetes</taxon>
        <taxon>Micrococcales</taxon>
        <taxon>Microbacteriaceae</taxon>
        <taxon>Microbacterium</taxon>
    </lineage>
</organism>
<dbReference type="PANTHER" id="PTHR42701:SF1">
    <property type="entry name" value="IMIDAZOLE GLYCEROL PHOSPHATE SYNTHASE SUBUNIT HISH"/>
    <property type="match status" value="1"/>
</dbReference>
<evidence type="ECO:0000256" key="10">
    <source>
        <dbReference type="ARBA" id="ARBA00049534"/>
    </source>
</evidence>
<comment type="caution">
    <text evidence="13">The sequence shown here is derived from an EMBL/GenBank/DDBJ whole genome shotgun (WGS) entry which is preliminary data.</text>
</comment>
<keyword evidence="6 11" id="KW-0368">Histidine biosynthesis</keyword>
<feature type="active site" evidence="11">
    <location>
        <position position="183"/>
    </location>
</feature>
<evidence type="ECO:0000259" key="12">
    <source>
        <dbReference type="Pfam" id="PF00117"/>
    </source>
</evidence>
<keyword evidence="4 11" id="KW-0378">Hydrolase</keyword>
<evidence type="ECO:0000256" key="6">
    <source>
        <dbReference type="ARBA" id="ARBA00023102"/>
    </source>
</evidence>
<dbReference type="NCBIfam" id="TIGR01855">
    <property type="entry name" value="IMP_synth_hisH"/>
    <property type="match status" value="1"/>
</dbReference>
<feature type="active site" evidence="11">
    <location>
        <position position="185"/>
    </location>
</feature>
<dbReference type="PROSITE" id="PS51274">
    <property type="entry name" value="GATASE_COBBQ"/>
    <property type="match status" value="1"/>
</dbReference>